<evidence type="ECO:0000256" key="3">
    <source>
        <dbReference type="ARBA" id="ARBA00022475"/>
    </source>
</evidence>
<evidence type="ECO:0000313" key="9">
    <source>
        <dbReference type="EMBL" id="SDS96779.1"/>
    </source>
</evidence>
<reference evidence="9 10" key="1">
    <citation type="submission" date="2016-10" db="EMBL/GenBank/DDBJ databases">
        <authorList>
            <person name="de Groot N.N."/>
        </authorList>
    </citation>
    <scope>NUCLEOTIDE SEQUENCE [LARGE SCALE GENOMIC DNA]</scope>
    <source>
        <strain evidence="9 10">DSM 22024</strain>
    </source>
</reference>
<dbReference type="GO" id="GO:0005886">
    <property type="term" value="C:plasma membrane"/>
    <property type="evidence" value="ECO:0007669"/>
    <property type="project" value="UniProtKB-SubCell"/>
</dbReference>
<dbReference type="STRING" id="117157.SAMN04489717_4530"/>
<feature type="transmembrane region" description="Helical" evidence="7">
    <location>
        <begin position="145"/>
        <end position="166"/>
    </location>
</feature>
<keyword evidence="10" id="KW-1185">Reference proteome</keyword>
<organism evidence="9 10">
    <name type="scientific">Actinopolymorpha singaporensis</name>
    <dbReference type="NCBI Taxonomy" id="117157"/>
    <lineage>
        <taxon>Bacteria</taxon>
        <taxon>Bacillati</taxon>
        <taxon>Actinomycetota</taxon>
        <taxon>Actinomycetes</taxon>
        <taxon>Propionibacteriales</taxon>
        <taxon>Actinopolymorphaceae</taxon>
        <taxon>Actinopolymorpha</taxon>
    </lineage>
</organism>
<dbReference type="InterPro" id="IPR000515">
    <property type="entry name" value="MetI-like"/>
</dbReference>
<evidence type="ECO:0000256" key="4">
    <source>
        <dbReference type="ARBA" id="ARBA00022692"/>
    </source>
</evidence>
<accession>A0A1H1WKS3</accession>
<evidence type="ECO:0000313" key="10">
    <source>
        <dbReference type="Proteomes" id="UP000198983"/>
    </source>
</evidence>
<proteinExistence type="inferred from homology"/>
<evidence type="ECO:0000256" key="6">
    <source>
        <dbReference type="ARBA" id="ARBA00023136"/>
    </source>
</evidence>
<dbReference type="Proteomes" id="UP000198983">
    <property type="component" value="Chromosome I"/>
</dbReference>
<dbReference type="OrthoDB" id="61122at2"/>
<evidence type="ECO:0000256" key="7">
    <source>
        <dbReference type="RuleBase" id="RU363032"/>
    </source>
</evidence>
<feature type="transmembrane region" description="Helical" evidence="7">
    <location>
        <begin position="187"/>
        <end position="209"/>
    </location>
</feature>
<dbReference type="AlphaFoldDB" id="A0A1H1WKS3"/>
<feature type="transmembrane region" description="Helical" evidence="7">
    <location>
        <begin position="16"/>
        <end position="37"/>
    </location>
</feature>
<evidence type="ECO:0000256" key="5">
    <source>
        <dbReference type="ARBA" id="ARBA00022989"/>
    </source>
</evidence>
<dbReference type="PANTHER" id="PTHR43744:SF8">
    <property type="entry name" value="SN-GLYCEROL-3-PHOSPHATE TRANSPORT SYSTEM PERMEASE PROTEIN UGPE"/>
    <property type="match status" value="1"/>
</dbReference>
<feature type="transmembrane region" description="Helical" evidence="7">
    <location>
        <begin position="249"/>
        <end position="270"/>
    </location>
</feature>
<keyword evidence="4 7" id="KW-0812">Transmembrane</keyword>
<gene>
    <name evidence="9" type="ORF">SAMN04489717_4530</name>
</gene>
<dbReference type="RefSeq" id="WP_157728754.1">
    <property type="nucleotide sequence ID" value="NZ_LT629732.1"/>
</dbReference>
<protein>
    <submittedName>
        <fullName evidence="9">Carbohydrate ABC transporter membrane protein 2, CUT1 family</fullName>
    </submittedName>
</protein>
<feature type="transmembrane region" description="Helical" evidence="7">
    <location>
        <begin position="114"/>
        <end position="139"/>
    </location>
</feature>
<evidence type="ECO:0000256" key="1">
    <source>
        <dbReference type="ARBA" id="ARBA00004651"/>
    </source>
</evidence>
<dbReference type="PANTHER" id="PTHR43744">
    <property type="entry name" value="ABC TRANSPORTER PERMEASE PROTEIN MG189-RELATED-RELATED"/>
    <property type="match status" value="1"/>
</dbReference>
<dbReference type="CDD" id="cd06261">
    <property type="entry name" value="TM_PBP2"/>
    <property type="match status" value="1"/>
</dbReference>
<feature type="transmembrane region" description="Helical" evidence="7">
    <location>
        <begin position="76"/>
        <end position="102"/>
    </location>
</feature>
<name>A0A1H1WKS3_9ACTN</name>
<comment type="subcellular location">
    <subcellularLocation>
        <location evidence="1 7">Cell membrane</location>
        <topology evidence="1 7">Multi-pass membrane protein</topology>
    </subcellularLocation>
</comment>
<sequence>MTMTRVWDALRPVRTVVFYAMLVFVAAGMLVPFLWMVTTSLKPAGSVFTYPPQIFPTTFDFGSYQRLFTLVPFGRYFLNTLIVTALTVVGQVAFCSTAAYAFARLSFIGRKAFFVLFLATMMIPFQVTMIPLFLLVFKLGWVNSYVGLVAPGISSAFGIFLLRQAFMTIPRDYQDAARIDGAREWTVFFRIFLPLAKPALATVSVFAFMGTWNDLLWPLLVSRDEEHRTLELGLAYFNASSSAFQQPNWPLMMAASVVVLLPVLLVYVFAQRYFVAGIALSGVKG</sequence>
<comment type="similarity">
    <text evidence="7">Belongs to the binding-protein-dependent transport system permease family.</text>
</comment>
<keyword evidence="2 7" id="KW-0813">Transport</keyword>
<dbReference type="Gene3D" id="1.10.3720.10">
    <property type="entry name" value="MetI-like"/>
    <property type="match status" value="1"/>
</dbReference>
<keyword evidence="5 7" id="KW-1133">Transmembrane helix</keyword>
<dbReference type="PROSITE" id="PS50928">
    <property type="entry name" value="ABC_TM1"/>
    <property type="match status" value="1"/>
</dbReference>
<keyword evidence="6 7" id="KW-0472">Membrane</keyword>
<dbReference type="EMBL" id="LT629732">
    <property type="protein sequence ID" value="SDS96779.1"/>
    <property type="molecule type" value="Genomic_DNA"/>
</dbReference>
<keyword evidence="3" id="KW-1003">Cell membrane</keyword>
<evidence type="ECO:0000259" key="8">
    <source>
        <dbReference type="PROSITE" id="PS50928"/>
    </source>
</evidence>
<dbReference type="InterPro" id="IPR035906">
    <property type="entry name" value="MetI-like_sf"/>
</dbReference>
<dbReference type="SUPFAM" id="SSF161098">
    <property type="entry name" value="MetI-like"/>
    <property type="match status" value="1"/>
</dbReference>
<dbReference type="GO" id="GO:0055085">
    <property type="term" value="P:transmembrane transport"/>
    <property type="evidence" value="ECO:0007669"/>
    <property type="project" value="InterPro"/>
</dbReference>
<feature type="domain" description="ABC transmembrane type-1" evidence="8">
    <location>
        <begin position="77"/>
        <end position="270"/>
    </location>
</feature>
<evidence type="ECO:0000256" key="2">
    <source>
        <dbReference type="ARBA" id="ARBA00022448"/>
    </source>
</evidence>
<dbReference type="Pfam" id="PF00528">
    <property type="entry name" value="BPD_transp_1"/>
    <property type="match status" value="1"/>
</dbReference>